<proteinExistence type="predicted"/>
<keyword evidence="3" id="KW-1185">Reference proteome</keyword>
<gene>
    <name evidence="2" type="ORF">P171DRAFT_446043</name>
</gene>
<protein>
    <submittedName>
        <fullName evidence="2">Uncharacterized protein</fullName>
    </submittedName>
</protein>
<name>A0A9P4PG31_9PLEO</name>
<reference evidence="2" key="1">
    <citation type="journal article" date="2020" name="Stud. Mycol.">
        <title>101 Dothideomycetes genomes: a test case for predicting lifestyles and emergence of pathogens.</title>
        <authorList>
            <person name="Haridas S."/>
            <person name="Albert R."/>
            <person name="Binder M."/>
            <person name="Bloem J."/>
            <person name="Labutti K."/>
            <person name="Salamov A."/>
            <person name="Andreopoulos B."/>
            <person name="Baker S."/>
            <person name="Barry K."/>
            <person name="Bills G."/>
            <person name="Bluhm B."/>
            <person name="Cannon C."/>
            <person name="Castanera R."/>
            <person name="Culley D."/>
            <person name="Daum C."/>
            <person name="Ezra D."/>
            <person name="Gonzalez J."/>
            <person name="Henrissat B."/>
            <person name="Kuo A."/>
            <person name="Liang C."/>
            <person name="Lipzen A."/>
            <person name="Lutzoni F."/>
            <person name="Magnuson J."/>
            <person name="Mondo S."/>
            <person name="Nolan M."/>
            <person name="Ohm R."/>
            <person name="Pangilinan J."/>
            <person name="Park H.-J."/>
            <person name="Ramirez L."/>
            <person name="Alfaro M."/>
            <person name="Sun H."/>
            <person name="Tritt A."/>
            <person name="Yoshinaga Y."/>
            <person name="Zwiers L.-H."/>
            <person name="Turgeon B."/>
            <person name="Goodwin S."/>
            <person name="Spatafora J."/>
            <person name="Crous P."/>
            <person name="Grigoriev I."/>
        </authorList>
    </citation>
    <scope>NUCLEOTIDE SEQUENCE</scope>
    <source>
        <strain evidence="2">CBS 690.94</strain>
    </source>
</reference>
<feature type="region of interest" description="Disordered" evidence="1">
    <location>
        <begin position="441"/>
        <end position="472"/>
    </location>
</feature>
<organism evidence="2 3">
    <name type="scientific">Karstenula rhodostoma CBS 690.94</name>
    <dbReference type="NCBI Taxonomy" id="1392251"/>
    <lineage>
        <taxon>Eukaryota</taxon>
        <taxon>Fungi</taxon>
        <taxon>Dikarya</taxon>
        <taxon>Ascomycota</taxon>
        <taxon>Pezizomycotina</taxon>
        <taxon>Dothideomycetes</taxon>
        <taxon>Pleosporomycetidae</taxon>
        <taxon>Pleosporales</taxon>
        <taxon>Massarineae</taxon>
        <taxon>Didymosphaeriaceae</taxon>
        <taxon>Karstenula</taxon>
    </lineage>
</organism>
<evidence type="ECO:0000313" key="2">
    <source>
        <dbReference type="EMBL" id="KAF2442334.1"/>
    </source>
</evidence>
<feature type="compositionally biased region" description="Basic and acidic residues" evidence="1">
    <location>
        <begin position="374"/>
        <end position="408"/>
    </location>
</feature>
<comment type="caution">
    <text evidence="2">The sequence shown here is derived from an EMBL/GenBank/DDBJ whole genome shotgun (WGS) entry which is preliminary data.</text>
</comment>
<dbReference type="AlphaFoldDB" id="A0A9P4PG31"/>
<feature type="compositionally biased region" description="Basic residues" evidence="1">
    <location>
        <begin position="358"/>
        <end position="373"/>
    </location>
</feature>
<evidence type="ECO:0000256" key="1">
    <source>
        <dbReference type="SAM" id="MobiDB-lite"/>
    </source>
</evidence>
<dbReference type="OrthoDB" id="10633214at2759"/>
<feature type="compositionally biased region" description="Basic and acidic residues" evidence="1">
    <location>
        <begin position="441"/>
        <end position="451"/>
    </location>
</feature>
<feature type="region of interest" description="Disordered" evidence="1">
    <location>
        <begin position="279"/>
        <end position="300"/>
    </location>
</feature>
<feature type="region of interest" description="Disordered" evidence="1">
    <location>
        <begin position="336"/>
        <end position="408"/>
    </location>
</feature>
<sequence length="485" mass="57261">MPALDLKNHMHRCIRLPPIPKVKLGLETTVHFSPGVTLRSYSLFTVGSQAVANQTAMPLIQALKPDPTPTSQNQEPEPLDSTLLLKAASTPNTHKDKALAKFVVDINSPDISHDHYAKAIEDYITGAVYRRDDSTKVIDDYVMSEHQRLQRIANQQDKTSLEQSIKSIQNLIILADNSLRKDKYCLDDLATLTKAIQEYYMNKDPRLDDAIDTKLLEKCFEGTKHILRRVANHDAREDWTPSLPWHLPSHISLYATGPCLICWHEWDCLGGSEVQPYESTHGMNTNPDPEVDPGVIPDRSAYGKGPERLCVVCWNTPGGCELCKWCSPPSHWTFEEQRRQEGQRRQEEQRRREEERKKIKRKEKKRQRKQNKQRRQEEQRQEEQRQEEQRQEEQRQEEQRQEEQRQEEQRQEEQWQEEQWQEEQWQEEQWQEEQWQEEEQRQEQRRQEEQKKHAKTAPTWAEIFDWQRTDEGLPDEFLGTGYGAP</sequence>
<dbReference type="Proteomes" id="UP000799764">
    <property type="component" value="Unassembled WGS sequence"/>
</dbReference>
<dbReference type="EMBL" id="MU001504">
    <property type="protein sequence ID" value="KAF2442334.1"/>
    <property type="molecule type" value="Genomic_DNA"/>
</dbReference>
<accession>A0A9P4PG31</accession>
<evidence type="ECO:0000313" key="3">
    <source>
        <dbReference type="Proteomes" id="UP000799764"/>
    </source>
</evidence>
<feature type="compositionally biased region" description="Basic and acidic residues" evidence="1">
    <location>
        <begin position="336"/>
        <end position="357"/>
    </location>
</feature>